<evidence type="ECO:0000313" key="2">
    <source>
        <dbReference type="Proteomes" id="UP000299102"/>
    </source>
</evidence>
<protein>
    <submittedName>
        <fullName evidence="1">Uncharacterized protein</fullName>
    </submittedName>
</protein>
<evidence type="ECO:0000313" key="1">
    <source>
        <dbReference type="EMBL" id="GBP49783.1"/>
    </source>
</evidence>
<accession>A0A4C1WFB9</accession>
<dbReference type="AlphaFoldDB" id="A0A4C1WFB9"/>
<gene>
    <name evidence="1" type="ORF">EVAR_81403_1</name>
</gene>
<keyword evidence="2" id="KW-1185">Reference proteome</keyword>
<name>A0A4C1WFB9_EUMVA</name>
<proteinExistence type="predicted"/>
<organism evidence="1 2">
    <name type="scientific">Eumeta variegata</name>
    <name type="common">Bagworm moth</name>
    <name type="synonym">Eumeta japonica</name>
    <dbReference type="NCBI Taxonomy" id="151549"/>
    <lineage>
        <taxon>Eukaryota</taxon>
        <taxon>Metazoa</taxon>
        <taxon>Ecdysozoa</taxon>
        <taxon>Arthropoda</taxon>
        <taxon>Hexapoda</taxon>
        <taxon>Insecta</taxon>
        <taxon>Pterygota</taxon>
        <taxon>Neoptera</taxon>
        <taxon>Endopterygota</taxon>
        <taxon>Lepidoptera</taxon>
        <taxon>Glossata</taxon>
        <taxon>Ditrysia</taxon>
        <taxon>Tineoidea</taxon>
        <taxon>Psychidae</taxon>
        <taxon>Oiketicinae</taxon>
        <taxon>Eumeta</taxon>
    </lineage>
</organism>
<sequence>MFISLRSFRPRNLCESAVRVEGPLTTAVVSAMAAPEAEGLACFIKKPPINLCHRRDRTRSFRDFSFELTPLRAHSKSRHIFCTLRTPRPGALEMFASNNIAYRMLRYRYTAPPATLCHPLRYVTRYCTPSAA</sequence>
<dbReference type="EMBL" id="BGZK01000552">
    <property type="protein sequence ID" value="GBP49783.1"/>
    <property type="molecule type" value="Genomic_DNA"/>
</dbReference>
<reference evidence="1 2" key="1">
    <citation type="journal article" date="2019" name="Commun. Biol.">
        <title>The bagworm genome reveals a unique fibroin gene that provides high tensile strength.</title>
        <authorList>
            <person name="Kono N."/>
            <person name="Nakamura H."/>
            <person name="Ohtoshi R."/>
            <person name="Tomita M."/>
            <person name="Numata K."/>
            <person name="Arakawa K."/>
        </authorList>
    </citation>
    <scope>NUCLEOTIDE SEQUENCE [LARGE SCALE GENOMIC DNA]</scope>
</reference>
<comment type="caution">
    <text evidence="1">The sequence shown here is derived from an EMBL/GenBank/DDBJ whole genome shotgun (WGS) entry which is preliminary data.</text>
</comment>
<dbReference type="Proteomes" id="UP000299102">
    <property type="component" value="Unassembled WGS sequence"/>
</dbReference>